<evidence type="ECO:0000256" key="10">
    <source>
        <dbReference type="SAM" id="MobiDB-lite"/>
    </source>
</evidence>
<protein>
    <submittedName>
        <fullName evidence="13">Energy transducer TonB</fullName>
    </submittedName>
</protein>
<keyword evidence="4" id="KW-1003">Cell membrane</keyword>
<name>K8WNK1_9GAMM</name>
<evidence type="ECO:0000256" key="1">
    <source>
        <dbReference type="ARBA" id="ARBA00004383"/>
    </source>
</evidence>
<feature type="domain" description="TonB C-terminal" evidence="12">
    <location>
        <begin position="166"/>
        <end position="252"/>
    </location>
</feature>
<keyword evidence="8 11" id="KW-1133">Transmembrane helix</keyword>
<dbReference type="GO" id="GO:0098797">
    <property type="term" value="C:plasma membrane protein complex"/>
    <property type="evidence" value="ECO:0007669"/>
    <property type="project" value="TreeGrafter"/>
</dbReference>
<dbReference type="PATRIC" id="fig|1141662.3.peg.1588"/>
<dbReference type="EMBL" id="AKKL01000021">
    <property type="protein sequence ID" value="EKT62144.1"/>
    <property type="molecule type" value="Genomic_DNA"/>
</dbReference>
<dbReference type="PANTHER" id="PTHR33446">
    <property type="entry name" value="PROTEIN TONB-RELATED"/>
    <property type="match status" value="1"/>
</dbReference>
<dbReference type="eggNOG" id="COG0810">
    <property type="taxonomic scope" value="Bacteria"/>
</dbReference>
<evidence type="ECO:0000256" key="4">
    <source>
        <dbReference type="ARBA" id="ARBA00022475"/>
    </source>
</evidence>
<keyword evidence="9 11" id="KW-0472">Membrane</keyword>
<evidence type="ECO:0000256" key="11">
    <source>
        <dbReference type="SAM" id="Phobius"/>
    </source>
</evidence>
<feature type="region of interest" description="Disordered" evidence="10">
    <location>
        <begin position="103"/>
        <end position="147"/>
    </location>
</feature>
<comment type="similarity">
    <text evidence="2">Belongs to the TonB family.</text>
</comment>
<proteinExistence type="inferred from homology"/>
<dbReference type="PROSITE" id="PS52015">
    <property type="entry name" value="TONB_CTD"/>
    <property type="match status" value="1"/>
</dbReference>
<evidence type="ECO:0000313" key="13">
    <source>
        <dbReference type="EMBL" id="EKT62144.1"/>
    </source>
</evidence>
<keyword evidence="5" id="KW-0997">Cell inner membrane</keyword>
<evidence type="ECO:0000256" key="6">
    <source>
        <dbReference type="ARBA" id="ARBA00022692"/>
    </source>
</evidence>
<dbReference type="STRING" id="1141662.OOA_07837"/>
<dbReference type="InterPro" id="IPR051045">
    <property type="entry name" value="TonB-dependent_transducer"/>
</dbReference>
<comment type="caution">
    <text evidence="13">The sequence shown here is derived from an EMBL/GenBank/DDBJ whole genome shotgun (WGS) entry which is preliminary data.</text>
</comment>
<dbReference type="Gene3D" id="3.30.1150.10">
    <property type="match status" value="1"/>
</dbReference>
<dbReference type="GO" id="GO:0031992">
    <property type="term" value="F:energy transducer activity"/>
    <property type="evidence" value="ECO:0007669"/>
    <property type="project" value="TreeGrafter"/>
</dbReference>
<feature type="transmembrane region" description="Helical" evidence="11">
    <location>
        <begin position="7"/>
        <end position="27"/>
    </location>
</feature>
<reference evidence="13 14" key="1">
    <citation type="journal article" date="2012" name="BMC Genomics">
        <title>Comparative genomics of bacteria in the genus Providencia isolated from wild Drosophila melanogaster.</title>
        <authorList>
            <person name="Galac M.R."/>
            <person name="Lazzaro B.P."/>
        </authorList>
    </citation>
    <scope>NUCLEOTIDE SEQUENCE [LARGE SCALE GENOMIC DNA]</scope>
    <source>
        <strain evidence="13 14">DSM 19968</strain>
    </source>
</reference>
<organism evidence="13 14">
    <name type="scientific">Providencia burhodogranariea DSM 19968</name>
    <dbReference type="NCBI Taxonomy" id="1141662"/>
    <lineage>
        <taxon>Bacteria</taxon>
        <taxon>Pseudomonadati</taxon>
        <taxon>Pseudomonadota</taxon>
        <taxon>Gammaproteobacteria</taxon>
        <taxon>Enterobacterales</taxon>
        <taxon>Morganellaceae</taxon>
        <taxon>Providencia</taxon>
    </lineage>
</organism>
<sequence length="252" mass="28255">MMKNTKFLTFIISILLHIVIIVGFVHIQQQHPNKQHQAIINAPVISIALTQAVKEIKSVETETLPFINNDPLIESLAIVENAQIIVPFKDKKIEQQKTVVKKEKAKPVTVKKDRDPQKEPVKKTDKSSTKPQKSMEGETAFSQSMGTQGKLTQLASNVVDNSELNIYREKLRQEVERNKQYPRRAKKMKNRGATQIQFYLTATGDITSANIVSSSGNELLDKAALSAVEKSSSVGIPPVDFLRSVTFKIEFK</sequence>
<evidence type="ECO:0000256" key="5">
    <source>
        <dbReference type="ARBA" id="ARBA00022519"/>
    </source>
</evidence>
<dbReference type="HOGENOM" id="CLU_076333_5_0_6"/>
<dbReference type="Proteomes" id="UP000009336">
    <property type="component" value="Unassembled WGS sequence"/>
</dbReference>
<keyword evidence="6 11" id="KW-0812">Transmembrane</keyword>
<evidence type="ECO:0000256" key="7">
    <source>
        <dbReference type="ARBA" id="ARBA00022927"/>
    </source>
</evidence>
<dbReference type="SUPFAM" id="SSF74653">
    <property type="entry name" value="TolA/TonB C-terminal domain"/>
    <property type="match status" value="1"/>
</dbReference>
<evidence type="ECO:0000313" key="14">
    <source>
        <dbReference type="Proteomes" id="UP000009336"/>
    </source>
</evidence>
<dbReference type="RefSeq" id="WP_008911590.1">
    <property type="nucleotide sequence ID" value="NZ_KB233222.1"/>
</dbReference>
<feature type="compositionally biased region" description="Basic and acidic residues" evidence="10">
    <location>
        <begin position="103"/>
        <end position="136"/>
    </location>
</feature>
<dbReference type="InterPro" id="IPR037682">
    <property type="entry name" value="TonB_C"/>
</dbReference>
<dbReference type="NCBIfam" id="TIGR01352">
    <property type="entry name" value="tonB_Cterm"/>
    <property type="match status" value="1"/>
</dbReference>
<dbReference type="GO" id="GO:0055085">
    <property type="term" value="P:transmembrane transport"/>
    <property type="evidence" value="ECO:0007669"/>
    <property type="project" value="InterPro"/>
</dbReference>
<gene>
    <name evidence="13" type="ORF">OOA_07837</name>
</gene>
<comment type="subcellular location">
    <subcellularLocation>
        <location evidence="1">Cell inner membrane</location>
        <topology evidence="1">Single-pass membrane protein</topology>
        <orientation evidence="1">Periplasmic side</orientation>
    </subcellularLocation>
</comment>
<dbReference type="InterPro" id="IPR006260">
    <property type="entry name" value="TonB/TolA_C"/>
</dbReference>
<evidence type="ECO:0000256" key="3">
    <source>
        <dbReference type="ARBA" id="ARBA00022448"/>
    </source>
</evidence>
<dbReference type="AlphaFoldDB" id="K8WNK1"/>
<keyword evidence="7" id="KW-0653">Protein transport</keyword>
<evidence type="ECO:0000256" key="8">
    <source>
        <dbReference type="ARBA" id="ARBA00022989"/>
    </source>
</evidence>
<evidence type="ECO:0000256" key="9">
    <source>
        <dbReference type="ARBA" id="ARBA00023136"/>
    </source>
</evidence>
<keyword evidence="14" id="KW-1185">Reference proteome</keyword>
<evidence type="ECO:0000259" key="12">
    <source>
        <dbReference type="PROSITE" id="PS52015"/>
    </source>
</evidence>
<dbReference type="PANTHER" id="PTHR33446:SF2">
    <property type="entry name" value="PROTEIN TONB"/>
    <property type="match status" value="1"/>
</dbReference>
<accession>K8WNK1</accession>
<keyword evidence="3" id="KW-0813">Transport</keyword>
<dbReference type="GO" id="GO:0015031">
    <property type="term" value="P:protein transport"/>
    <property type="evidence" value="ECO:0007669"/>
    <property type="project" value="UniProtKB-KW"/>
</dbReference>
<dbReference type="Pfam" id="PF03544">
    <property type="entry name" value="TonB_C"/>
    <property type="match status" value="1"/>
</dbReference>
<evidence type="ECO:0000256" key="2">
    <source>
        <dbReference type="ARBA" id="ARBA00006555"/>
    </source>
</evidence>